<sequence>MPKIKKPKKNGPPPEGYAKIEPTLTKYRDKLKTAQQKPDPTKSKQASLWIIYELNYKISRYVYEMFKNKRISRELYDWLLLQSYVNGDLIAKWKKLGYEKLCCVNCIATNTNGGGTCVCRVPKAKLLEKDPEKVNVECVTCGCRGCASSD</sequence>
<dbReference type="OrthoDB" id="277109at2759"/>
<dbReference type="EMBL" id="QLNQ01000023">
    <property type="protein sequence ID" value="RCK63773.1"/>
    <property type="molecule type" value="Genomic_DNA"/>
</dbReference>
<dbReference type="Pfam" id="PF01125">
    <property type="entry name" value="BUD31"/>
    <property type="match status" value="1"/>
</dbReference>
<dbReference type="GO" id="GO:0000398">
    <property type="term" value="P:mRNA splicing, via spliceosome"/>
    <property type="evidence" value="ECO:0007669"/>
    <property type="project" value="TreeGrafter"/>
</dbReference>
<evidence type="ECO:0000313" key="4">
    <source>
        <dbReference type="EMBL" id="RCK63033.1"/>
    </source>
</evidence>
<dbReference type="GO" id="GO:0005681">
    <property type="term" value="C:spliceosomal complex"/>
    <property type="evidence" value="ECO:0007669"/>
    <property type="project" value="TreeGrafter"/>
</dbReference>
<keyword evidence="6" id="KW-1185">Reference proteome</keyword>
<reference evidence="4 6" key="1">
    <citation type="submission" date="2018-06" db="EMBL/GenBank/DDBJ databases">
        <title>Whole genome sequencing of Candida tropicalis (genome annotated by CSBL at Korea University).</title>
        <authorList>
            <person name="Ahn J."/>
        </authorList>
    </citation>
    <scope>NUCLEOTIDE SEQUENCE [LARGE SCALE GENOMIC DNA]</scope>
    <source>
        <strain evidence="4 6">ATCC 20962</strain>
    </source>
</reference>
<evidence type="ECO:0000256" key="3">
    <source>
        <dbReference type="ARBA" id="ARBA00023242"/>
    </source>
</evidence>
<proteinExistence type="inferred from homology"/>
<comment type="caution">
    <text evidence="4">The sequence shown here is derived from an EMBL/GenBank/DDBJ whole genome shotgun (WGS) entry which is preliminary data.</text>
</comment>
<comment type="subcellular location">
    <subcellularLocation>
        <location evidence="1">Nucleus</location>
    </subcellularLocation>
</comment>
<dbReference type="EMBL" id="QLNQ01000024">
    <property type="protein sequence ID" value="RCK63033.1"/>
    <property type="molecule type" value="Genomic_DNA"/>
</dbReference>
<evidence type="ECO:0000256" key="2">
    <source>
        <dbReference type="ARBA" id="ARBA00005287"/>
    </source>
</evidence>
<dbReference type="PANTHER" id="PTHR19411">
    <property type="entry name" value="PROTEIN BUD31-RELATED"/>
    <property type="match status" value="1"/>
</dbReference>
<name>A0A367YAY8_9ASCO</name>
<evidence type="ECO:0000313" key="5">
    <source>
        <dbReference type="EMBL" id="RCK63773.1"/>
    </source>
</evidence>
<dbReference type="InterPro" id="IPR001748">
    <property type="entry name" value="BUD31"/>
</dbReference>
<comment type="similarity">
    <text evidence="2">Belongs to the BUD31 (G10) family.</text>
</comment>
<dbReference type="AlphaFoldDB" id="A0A367YAY8"/>
<evidence type="ECO:0000256" key="1">
    <source>
        <dbReference type="ARBA" id="ARBA00004123"/>
    </source>
</evidence>
<dbReference type="PANTHER" id="PTHR19411:SF0">
    <property type="entry name" value="PROTEIN BUD31 HOMOLOG"/>
    <property type="match status" value="1"/>
</dbReference>
<evidence type="ECO:0000313" key="6">
    <source>
        <dbReference type="Proteomes" id="UP000253472"/>
    </source>
</evidence>
<dbReference type="Proteomes" id="UP000253472">
    <property type="component" value="Unassembled WGS sequence"/>
</dbReference>
<keyword evidence="3" id="KW-0539">Nucleus</keyword>
<accession>A0A367YAY8</accession>
<dbReference type="STRING" id="5486.A0A367YAY8"/>
<protein>
    <submittedName>
        <fullName evidence="4">Pre-mRNA-splicing factor BUD31</fullName>
    </submittedName>
</protein>
<organism evidence="4 6">
    <name type="scientific">Candida viswanathii</name>
    <dbReference type="NCBI Taxonomy" id="5486"/>
    <lineage>
        <taxon>Eukaryota</taxon>
        <taxon>Fungi</taxon>
        <taxon>Dikarya</taxon>
        <taxon>Ascomycota</taxon>
        <taxon>Saccharomycotina</taxon>
        <taxon>Pichiomycetes</taxon>
        <taxon>Debaryomycetaceae</taxon>
        <taxon>Candida/Lodderomyces clade</taxon>
        <taxon>Candida</taxon>
    </lineage>
</organism>
<gene>
    <name evidence="4" type="primary">BUD31_0</name>
    <name evidence="5" type="synonym">BUD31_1</name>
    <name evidence="4" type="ORF">Cantr_09919</name>
    <name evidence="5" type="ORF">Cantr_10488</name>
</gene>
<dbReference type="PRINTS" id="PR00322">
    <property type="entry name" value="G10"/>
</dbReference>